<dbReference type="AlphaFoldDB" id="A0A1G6RTR4"/>
<dbReference type="OrthoDB" id="2223488at2"/>
<dbReference type="Proteomes" id="UP000198666">
    <property type="component" value="Unassembled WGS sequence"/>
</dbReference>
<dbReference type="EMBL" id="FMZB01000006">
    <property type="protein sequence ID" value="SDD07346.1"/>
    <property type="molecule type" value="Genomic_DNA"/>
</dbReference>
<gene>
    <name evidence="1" type="ORF">SAMN05421663_106171</name>
</gene>
<accession>A0A1G6RTR4</accession>
<evidence type="ECO:0000313" key="1">
    <source>
        <dbReference type="EMBL" id="SDD07346.1"/>
    </source>
</evidence>
<organism evidence="1 2">
    <name type="scientific">Terribacillus halophilus</name>
    <dbReference type="NCBI Taxonomy" id="361279"/>
    <lineage>
        <taxon>Bacteria</taxon>
        <taxon>Bacillati</taxon>
        <taxon>Bacillota</taxon>
        <taxon>Bacilli</taxon>
        <taxon>Bacillales</taxon>
        <taxon>Bacillaceae</taxon>
        <taxon>Terribacillus</taxon>
    </lineage>
</organism>
<evidence type="ECO:0000313" key="2">
    <source>
        <dbReference type="Proteomes" id="UP000198666"/>
    </source>
</evidence>
<keyword evidence="2" id="KW-1185">Reference proteome</keyword>
<sequence>MIEVKRQRSWSDQLRNYDVILDGKKLGTVGRKESCSFHVEPGRHTIHLEIDWCRSKKIEFESRENETISFNCGGLKGIRFLFLVWYITFGRSSYLWLKRV</sequence>
<name>A0A1G6RTR4_9BACI</name>
<evidence type="ECO:0008006" key="3">
    <source>
        <dbReference type="Google" id="ProtNLM"/>
    </source>
</evidence>
<reference evidence="2" key="1">
    <citation type="submission" date="2016-10" db="EMBL/GenBank/DDBJ databases">
        <authorList>
            <person name="Varghese N."/>
            <person name="Submissions S."/>
        </authorList>
    </citation>
    <scope>NUCLEOTIDE SEQUENCE [LARGE SCALE GENOMIC DNA]</scope>
    <source>
        <strain evidence="2">DSM 21620</strain>
    </source>
</reference>
<dbReference type="RefSeq" id="WP_093727540.1">
    <property type="nucleotide sequence ID" value="NZ_FMZB01000006.1"/>
</dbReference>
<protein>
    <recommendedName>
        <fullName evidence="3">PEGA domain-containing protein</fullName>
    </recommendedName>
</protein>
<proteinExistence type="predicted"/>
<dbReference type="STRING" id="361279.SAMN05421663_106171"/>